<dbReference type="InterPro" id="IPR013780">
    <property type="entry name" value="Glyco_hydro_b"/>
</dbReference>
<evidence type="ECO:0000259" key="4">
    <source>
        <dbReference type="SMART" id="SM00642"/>
    </source>
</evidence>
<dbReference type="SMART" id="SM00642">
    <property type="entry name" value="Aamy"/>
    <property type="match status" value="1"/>
</dbReference>
<dbReference type="PANTHER" id="PTHR43002">
    <property type="entry name" value="GLYCOGEN DEBRANCHING ENZYME"/>
    <property type="match status" value="1"/>
</dbReference>
<protein>
    <submittedName>
        <fullName evidence="5">Glycogen debranching protein GlgX</fullName>
    </submittedName>
</protein>
<dbReference type="Gene3D" id="3.20.20.80">
    <property type="entry name" value="Glycosidases"/>
    <property type="match status" value="1"/>
</dbReference>
<evidence type="ECO:0000256" key="1">
    <source>
        <dbReference type="ARBA" id="ARBA00008061"/>
    </source>
</evidence>
<comment type="caution">
    <text evidence="5">The sequence shown here is derived from an EMBL/GenBank/DDBJ whole genome shotgun (WGS) entry which is preliminary data.</text>
</comment>
<gene>
    <name evidence="5" type="primary">glgX</name>
    <name evidence="5" type="ORF">H0S73_23965</name>
</gene>
<dbReference type="SUPFAM" id="SSF51445">
    <property type="entry name" value="(Trans)glycosidases"/>
    <property type="match status" value="1"/>
</dbReference>
<comment type="similarity">
    <text evidence="1">Belongs to the glycosyl hydrolase 13 family.</text>
</comment>
<dbReference type="InterPro" id="IPR044505">
    <property type="entry name" value="GlgX_Isoamylase_N_E_set"/>
</dbReference>
<dbReference type="InterPro" id="IPR013783">
    <property type="entry name" value="Ig-like_fold"/>
</dbReference>
<dbReference type="RefSeq" id="WP_181054745.1">
    <property type="nucleotide sequence ID" value="NZ_JACDXJ010000003.1"/>
</dbReference>
<feature type="domain" description="Glycosyl hydrolase family 13 catalytic" evidence="4">
    <location>
        <begin position="177"/>
        <end position="583"/>
    </location>
</feature>
<evidence type="ECO:0000313" key="5">
    <source>
        <dbReference type="EMBL" id="MBA1159146.1"/>
    </source>
</evidence>
<dbReference type="GO" id="GO:0005980">
    <property type="term" value="P:glycogen catabolic process"/>
    <property type="evidence" value="ECO:0007669"/>
    <property type="project" value="InterPro"/>
</dbReference>
<dbReference type="AlphaFoldDB" id="A0A838BX67"/>
<dbReference type="InterPro" id="IPR004193">
    <property type="entry name" value="Glyco_hydro_13_N"/>
</dbReference>
<name>A0A838BX67_9HYPH</name>
<dbReference type="CDD" id="cd11326">
    <property type="entry name" value="AmyAc_Glg_debranch"/>
    <property type="match status" value="1"/>
</dbReference>
<dbReference type="Gene3D" id="2.60.40.1180">
    <property type="entry name" value="Golgi alpha-mannosidase II"/>
    <property type="match status" value="1"/>
</dbReference>
<accession>A0A838BX67</accession>
<evidence type="ECO:0000313" key="6">
    <source>
        <dbReference type="Proteomes" id="UP000572984"/>
    </source>
</evidence>
<dbReference type="InterPro" id="IPR014756">
    <property type="entry name" value="Ig_E-set"/>
</dbReference>
<organism evidence="5 6">
    <name type="scientific">Microvirga mediterraneensis</name>
    <dbReference type="NCBI Taxonomy" id="2754695"/>
    <lineage>
        <taxon>Bacteria</taxon>
        <taxon>Pseudomonadati</taxon>
        <taxon>Pseudomonadota</taxon>
        <taxon>Alphaproteobacteria</taxon>
        <taxon>Hyphomicrobiales</taxon>
        <taxon>Methylobacteriaceae</taxon>
        <taxon>Microvirga</taxon>
    </lineage>
</organism>
<dbReference type="SUPFAM" id="SSF81296">
    <property type="entry name" value="E set domains"/>
    <property type="match status" value="1"/>
</dbReference>
<dbReference type="Proteomes" id="UP000572984">
    <property type="component" value="Unassembled WGS sequence"/>
</dbReference>
<evidence type="ECO:0000256" key="3">
    <source>
        <dbReference type="ARBA" id="ARBA00023295"/>
    </source>
</evidence>
<dbReference type="InterPro" id="IPR017853">
    <property type="entry name" value="GH"/>
</dbReference>
<dbReference type="Pfam" id="PF00128">
    <property type="entry name" value="Alpha-amylase"/>
    <property type="match status" value="1"/>
</dbReference>
<reference evidence="5 6" key="1">
    <citation type="submission" date="2020-07" db="EMBL/GenBank/DDBJ databases">
        <title>Draft genome and description of Microvirga mediterraneensis Marseille-Q2068 sp. nov.</title>
        <authorList>
            <person name="Boxberger M."/>
        </authorList>
    </citation>
    <scope>NUCLEOTIDE SEQUENCE [LARGE SCALE GENOMIC DNA]</scope>
    <source>
        <strain evidence="5 6">Marseille-Q2068</strain>
    </source>
</reference>
<dbReference type="InterPro" id="IPR011837">
    <property type="entry name" value="Glycogen_debranch_GlgX"/>
</dbReference>
<dbReference type="Pfam" id="PF02922">
    <property type="entry name" value="CBM_48"/>
    <property type="match status" value="1"/>
</dbReference>
<keyword evidence="3" id="KW-0326">Glycosidase</keyword>
<dbReference type="Gene3D" id="2.60.40.10">
    <property type="entry name" value="Immunoglobulins"/>
    <property type="match status" value="1"/>
</dbReference>
<keyword evidence="2" id="KW-0378">Hydrolase</keyword>
<dbReference type="GO" id="GO:0004135">
    <property type="term" value="F:amylo-alpha-1,6-glucosidase activity"/>
    <property type="evidence" value="ECO:0007669"/>
    <property type="project" value="InterPro"/>
</dbReference>
<proteinExistence type="inferred from homology"/>
<dbReference type="InterPro" id="IPR006047">
    <property type="entry name" value="GH13_cat_dom"/>
</dbReference>
<sequence>MDRASSLHGILNIPAGPIQMGRGEPLPLGLQDYQDGTNLAVFSRHATSMALLLYDSVDAALPSLRIDLEPDRHRTGDVWHVRLHGDLQGMLYALQADGPGEPDQGLRFQPDRPLLEPYAASVVGNGWSLPATSPSEPAAWTHRCVIPDHWFDWQDEVRPRHLWNETIIYETHVRGLTVHPSSGARHPGQYLGLVEKIPYLKRLGITAVELMPVQAFDPHARQKRDPRTGAPMPDYWGYDPMALFAPMPGYASGSSPQAAVTEFKTMVRELHRAGIEVILDVVFNHTAEGGEDGRTYSFRGLDNAIYYILSPDRRRYLDFTGCGNTLNCNHPVVRSMIIDCLRHWVVQMHVDGFRFDLASILGRDAEGNILPNPPLLEQIAEDPLLRDVKLIAEAWDAGGAFQVGEFPGTRWAEWNCHYRDDVRRFWRGDAGMTGRFATRLCGSADLYHQSGNGSPIKSINFVTCHDGFTLNDLVSYAAKHNQANGEGNLDGLTENYSENNGIEGPTEDPAAEAMRLRQIKNMLASLFLSRGVPMLLGGDEFRRTQAGNNNAYCQDNETSWYDWTLADRNAHLVDFVSDLIALRKAHPVLGADRFYRSEEIEWFGANGGPVDWDGPDNQVGCVVHEYEGGALCLLFNAARAPCRFIIPSSTRRWHIAIDTADPALRVKEVVSGAIALEARATVVLISRSKGQDGPAGMIDETSTWRRSCTSLQVARRVV</sequence>
<keyword evidence="6" id="KW-1185">Reference proteome</keyword>
<evidence type="ECO:0000256" key="2">
    <source>
        <dbReference type="ARBA" id="ARBA00022801"/>
    </source>
</evidence>
<dbReference type="CDD" id="cd02856">
    <property type="entry name" value="E_set_GDE_Isoamylase_N"/>
    <property type="match status" value="1"/>
</dbReference>
<dbReference type="SUPFAM" id="SSF51011">
    <property type="entry name" value="Glycosyl hydrolase domain"/>
    <property type="match status" value="1"/>
</dbReference>
<dbReference type="EMBL" id="JACDXJ010000003">
    <property type="protein sequence ID" value="MBA1159146.1"/>
    <property type="molecule type" value="Genomic_DNA"/>
</dbReference>
<dbReference type="NCBIfam" id="TIGR02100">
    <property type="entry name" value="glgX_debranch"/>
    <property type="match status" value="1"/>
</dbReference>